<dbReference type="RefSeq" id="WP_151623895.1">
    <property type="nucleotide sequence ID" value="NZ_CP043028.1"/>
</dbReference>
<organism evidence="3 4">
    <name type="scientific">Pseudobutyrivibrio xylanivorans</name>
    <dbReference type="NCBI Taxonomy" id="185007"/>
    <lineage>
        <taxon>Bacteria</taxon>
        <taxon>Bacillati</taxon>
        <taxon>Bacillota</taxon>
        <taxon>Clostridia</taxon>
        <taxon>Lachnospirales</taxon>
        <taxon>Lachnospiraceae</taxon>
        <taxon>Pseudobutyrivibrio</taxon>
    </lineage>
</organism>
<accession>A0A5P6VRR6</accession>
<feature type="domain" description="VWFA" evidence="2">
    <location>
        <begin position="17"/>
        <end position="192"/>
    </location>
</feature>
<protein>
    <submittedName>
        <fullName evidence="3">VWA domain-containing protein</fullName>
    </submittedName>
</protein>
<dbReference type="PIRSF" id="PIRSF020634">
    <property type="entry name" value="TerY_vWA"/>
    <property type="match status" value="1"/>
</dbReference>
<dbReference type="EMBL" id="CP043028">
    <property type="protein sequence ID" value="QFJ55276.1"/>
    <property type="molecule type" value="Genomic_DNA"/>
</dbReference>
<dbReference type="OrthoDB" id="9806395at2"/>
<dbReference type="InterPro" id="IPR036465">
    <property type="entry name" value="vWFA_dom_sf"/>
</dbReference>
<dbReference type="SMART" id="SM00327">
    <property type="entry name" value="VWA"/>
    <property type="match status" value="1"/>
</dbReference>
<reference evidence="4" key="1">
    <citation type="submission" date="2019-08" db="EMBL/GenBank/DDBJ databases">
        <title>Complete Genome Sequence of the Polysaccharide-Degrading Rumen Bacterium Pseudobutyrivibrio xylanivorans MA3014.</title>
        <authorList>
            <person name="Palevich N."/>
            <person name="Maclean P.H."/>
            <person name="Kelly W.J."/>
            <person name="Leahy S.C."/>
            <person name="Rakonjac J."/>
            <person name="Attwood G.T."/>
        </authorList>
    </citation>
    <scope>NUCLEOTIDE SEQUENCE [LARGE SCALE GENOMIC DNA]</scope>
    <source>
        <strain evidence="4">MA3014</strain>
    </source>
</reference>
<evidence type="ECO:0000259" key="2">
    <source>
        <dbReference type="PROSITE" id="PS50234"/>
    </source>
</evidence>
<proteinExistence type="predicted"/>
<evidence type="ECO:0000313" key="4">
    <source>
        <dbReference type="Proteomes" id="UP000327030"/>
    </source>
</evidence>
<dbReference type="Proteomes" id="UP000327030">
    <property type="component" value="Chromosome 1"/>
</dbReference>
<dbReference type="AlphaFoldDB" id="A0A5P6VRR6"/>
<dbReference type="SUPFAM" id="SSF53300">
    <property type="entry name" value="vWA-like"/>
    <property type="match status" value="1"/>
</dbReference>
<sequence>MAFNPNNYKAPEVKKLPVILLLDVSGSMQGAKIDSLYNATCDMIDTFVGAQLKEQSIDVAIITFGNEIKLHTPYTPVKELQDKGLEQFKAEGMTPMGTAIQMAKDMIDDKSVTPSRIYRPAVVLVSDGEPNDEWRGPMAMFINDGRSAKCQRFAVAIGDQADRTVLETFTENPDNVFFAANASDLADCFKTVSMSVTSTATKPDAPKTVTDDKAPAPTPVKQDDDDGDDW</sequence>
<feature type="region of interest" description="Disordered" evidence="1">
    <location>
        <begin position="197"/>
        <end position="230"/>
    </location>
</feature>
<evidence type="ECO:0000313" key="3">
    <source>
        <dbReference type="EMBL" id="QFJ55276.1"/>
    </source>
</evidence>
<dbReference type="PROSITE" id="PS50234">
    <property type="entry name" value="VWFA"/>
    <property type="match status" value="1"/>
</dbReference>
<dbReference type="KEGG" id="pxv:FXF36_10580"/>
<dbReference type="InterPro" id="IPR002035">
    <property type="entry name" value="VWF_A"/>
</dbReference>
<gene>
    <name evidence="3" type="ORF">FXF36_10580</name>
</gene>
<dbReference type="Gene3D" id="3.40.50.410">
    <property type="entry name" value="von Willebrand factor, type A domain"/>
    <property type="match status" value="1"/>
</dbReference>
<dbReference type="InterPro" id="IPR011392">
    <property type="entry name" value="Tellurite-R_TerY"/>
</dbReference>
<evidence type="ECO:0000256" key="1">
    <source>
        <dbReference type="SAM" id="MobiDB-lite"/>
    </source>
</evidence>
<name>A0A5P6VRR6_PSEXY</name>
<dbReference type="Pfam" id="PF00092">
    <property type="entry name" value="VWA"/>
    <property type="match status" value="1"/>
</dbReference>